<dbReference type="CTD" id="20321267"/>
<organism evidence="2 3">
    <name type="scientific">Opisthorchis viverrini</name>
    <name type="common">Southeast Asian liver fluke</name>
    <dbReference type="NCBI Taxonomy" id="6198"/>
    <lineage>
        <taxon>Eukaryota</taxon>
        <taxon>Metazoa</taxon>
        <taxon>Spiralia</taxon>
        <taxon>Lophotrochozoa</taxon>
        <taxon>Platyhelminthes</taxon>
        <taxon>Trematoda</taxon>
        <taxon>Digenea</taxon>
        <taxon>Opisthorchiida</taxon>
        <taxon>Opisthorchiata</taxon>
        <taxon>Opisthorchiidae</taxon>
        <taxon>Opisthorchis</taxon>
    </lineage>
</organism>
<sequence length="353" mass="39370">MSRVYECTTIAESLTSVWYSSAFLNRLPEDGHRVETLALIRDSKRRSKSYRGIHTARRSYTEILREIIEQQTELLQEAYKRQYRSNRKQTKAVEEQSVDSISPVGLAKDNSFIRIGKARANFVNLYHLWPPCHLNVTIVRAWVGLVNDKKYQLRQRKTPFMNAVQTVFHLMPNNLKAHPDPLAQAVGAKGIGIIRNTDIGVHHSSSVPLGRPGIISALVPFSGGVAIGPRKTVLAERFPSQRRDVIVMILTTNNVLILHRPSRGVTSRIALLAAFSKTSKRDHTTTDASLPTISRFQSSTLPHPNLNTFSTGPSARTDRFTRLASHSAAAPLRSSSVTTLSTSKSVFKTQKPV</sequence>
<name>A0A074ZQ53_OPIVI</name>
<dbReference type="GeneID" id="20321267"/>
<feature type="region of interest" description="Disordered" evidence="1">
    <location>
        <begin position="283"/>
        <end position="314"/>
    </location>
</feature>
<dbReference type="AlphaFoldDB" id="A0A074ZQ53"/>
<feature type="compositionally biased region" description="Polar residues" evidence="1">
    <location>
        <begin position="286"/>
        <end position="314"/>
    </location>
</feature>
<accession>A0A074ZQ53</accession>
<dbReference type="RefSeq" id="XP_009170790.1">
    <property type="nucleotide sequence ID" value="XM_009172526.1"/>
</dbReference>
<dbReference type="OrthoDB" id="69229at2759"/>
<reference evidence="2 3" key="1">
    <citation type="submission" date="2013-11" db="EMBL/GenBank/DDBJ databases">
        <title>Opisthorchis viverrini - life in the bile duct.</title>
        <authorList>
            <person name="Young N.D."/>
            <person name="Nagarajan N."/>
            <person name="Lin S.J."/>
            <person name="Korhonen P.K."/>
            <person name="Jex A.R."/>
            <person name="Hall R.S."/>
            <person name="Safavi-Hemami H."/>
            <person name="Kaewkong W."/>
            <person name="Bertrand D."/>
            <person name="Gao S."/>
            <person name="Seet Q."/>
            <person name="Wongkham S."/>
            <person name="Teh B.T."/>
            <person name="Wongkham C."/>
            <person name="Intapan P.M."/>
            <person name="Maleewong W."/>
            <person name="Yang X."/>
            <person name="Hu M."/>
            <person name="Wang Z."/>
            <person name="Hofmann A."/>
            <person name="Sternberg P.W."/>
            <person name="Tan P."/>
            <person name="Wang J."/>
            <person name="Gasser R.B."/>
        </authorList>
    </citation>
    <scope>NUCLEOTIDE SEQUENCE [LARGE SCALE GENOMIC DNA]</scope>
</reference>
<proteinExistence type="predicted"/>
<evidence type="ECO:0000313" key="3">
    <source>
        <dbReference type="Proteomes" id="UP000054324"/>
    </source>
</evidence>
<dbReference type="KEGG" id="ovi:T265_07088"/>
<evidence type="ECO:0000313" key="2">
    <source>
        <dbReference type="EMBL" id="KER25465.1"/>
    </source>
</evidence>
<dbReference type="Proteomes" id="UP000054324">
    <property type="component" value="Unassembled WGS sequence"/>
</dbReference>
<protein>
    <submittedName>
        <fullName evidence="2">Uncharacterized protein</fullName>
    </submittedName>
</protein>
<dbReference type="EMBL" id="KL596776">
    <property type="protein sequence ID" value="KER25465.1"/>
    <property type="molecule type" value="Genomic_DNA"/>
</dbReference>
<keyword evidence="3" id="KW-1185">Reference proteome</keyword>
<gene>
    <name evidence="2" type="ORF">T265_07088</name>
</gene>
<evidence type="ECO:0000256" key="1">
    <source>
        <dbReference type="SAM" id="MobiDB-lite"/>
    </source>
</evidence>